<evidence type="ECO:0000313" key="16">
    <source>
        <dbReference type="Proteomes" id="UP000657006"/>
    </source>
</evidence>
<dbReference type="RefSeq" id="WP_177720205.1">
    <property type="nucleotide sequence ID" value="NZ_JACRSQ010000039.1"/>
</dbReference>
<dbReference type="Pfam" id="PF17657">
    <property type="entry name" value="DNA_pol3_finger"/>
    <property type="match status" value="1"/>
</dbReference>
<evidence type="ECO:0000256" key="7">
    <source>
        <dbReference type="ARBA" id="ARBA00022801"/>
    </source>
</evidence>
<feature type="compositionally biased region" description="Basic and acidic residues" evidence="12">
    <location>
        <begin position="189"/>
        <end position="208"/>
    </location>
</feature>
<dbReference type="InterPro" id="IPR044923">
    <property type="entry name" value="PolC_middle_finger_sf"/>
</dbReference>
<dbReference type="GO" id="GO:0008408">
    <property type="term" value="F:3'-5' exonuclease activity"/>
    <property type="evidence" value="ECO:0007669"/>
    <property type="project" value="UniProtKB-UniRule"/>
</dbReference>
<evidence type="ECO:0000256" key="12">
    <source>
        <dbReference type="SAM" id="MobiDB-lite"/>
    </source>
</evidence>
<comment type="similarity">
    <text evidence="11">Belongs to the DNA polymerase type-C family. PolC subfamily.</text>
</comment>
<dbReference type="CDD" id="cd06127">
    <property type="entry name" value="DEDDh"/>
    <property type="match status" value="1"/>
</dbReference>
<keyword evidence="3 11" id="KW-0808">Transferase</keyword>
<dbReference type="GO" id="GO:0003887">
    <property type="term" value="F:DNA-directed DNA polymerase activity"/>
    <property type="evidence" value="ECO:0007669"/>
    <property type="project" value="UniProtKB-UniRule"/>
</dbReference>
<dbReference type="SMART" id="SM00479">
    <property type="entry name" value="EXOIII"/>
    <property type="match status" value="1"/>
</dbReference>
<dbReference type="SMART" id="SM00481">
    <property type="entry name" value="POLIIIAc"/>
    <property type="match status" value="1"/>
</dbReference>
<evidence type="ECO:0000313" key="15">
    <source>
        <dbReference type="EMBL" id="MBC8544985.1"/>
    </source>
</evidence>
<comment type="subcellular location">
    <subcellularLocation>
        <location evidence="11">Cytoplasm</location>
    </subcellularLocation>
</comment>
<keyword evidence="2 11" id="KW-0963">Cytoplasm</keyword>
<comment type="catalytic activity">
    <reaction evidence="10 11">
        <text>DNA(n) + a 2'-deoxyribonucleoside 5'-triphosphate = DNA(n+1) + diphosphate</text>
        <dbReference type="Rhea" id="RHEA:22508"/>
        <dbReference type="Rhea" id="RHEA-COMP:17339"/>
        <dbReference type="Rhea" id="RHEA-COMP:17340"/>
        <dbReference type="ChEBI" id="CHEBI:33019"/>
        <dbReference type="ChEBI" id="CHEBI:61560"/>
        <dbReference type="ChEBI" id="CHEBI:173112"/>
        <dbReference type="EC" id="2.7.7.7"/>
    </reaction>
</comment>
<dbReference type="Gene3D" id="3.30.420.10">
    <property type="entry name" value="Ribonuclease H-like superfamily/Ribonuclease H"/>
    <property type="match status" value="1"/>
</dbReference>
<dbReference type="InterPro" id="IPR012337">
    <property type="entry name" value="RNaseH-like_sf"/>
</dbReference>
<dbReference type="Pfam" id="PF02811">
    <property type="entry name" value="PHP"/>
    <property type="match status" value="1"/>
</dbReference>
<dbReference type="FunFam" id="3.30.420.10:FF:000045">
    <property type="entry name" value="3'-5' exonuclease DinG"/>
    <property type="match status" value="1"/>
</dbReference>
<dbReference type="GO" id="GO:0005737">
    <property type="term" value="C:cytoplasm"/>
    <property type="evidence" value="ECO:0007669"/>
    <property type="project" value="UniProtKB-SubCell"/>
</dbReference>
<dbReference type="Proteomes" id="UP000657006">
    <property type="component" value="Unassembled WGS sequence"/>
</dbReference>
<dbReference type="InterPro" id="IPR004013">
    <property type="entry name" value="PHP_dom"/>
</dbReference>
<evidence type="ECO:0000256" key="1">
    <source>
        <dbReference type="ARBA" id="ARBA00003452"/>
    </source>
</evidence>
<sequence>MEQQDKSLLEVFPGAFGDPDLAEMAAQLSVRQIRISKEQRRANIYASAHTFYSPYWIMDLKKTISSHLDNRLKINLKIQYPFEEPMEHVEDYWEVLLEKIRLEHPFLYTMLRSASLNITEDKLTIHVSEPAVSILEGKKMGAYIGRSIQEELGLTLAIQFQGRELTEEEQRAMEENRVKRETQLLREMAERREEEPRDADTSEPHEPLPWEEQAPQKAEDRNADRVLFGKAITGTPKDMSLCTEEAKGVILRGDLTSYQTREIKGGKIILSMSLTDYNAAMTVKAFVPEKEFHDGIEPNLAKGRTLTVKGRVQEDTFLHEMVLMANHITLCCAPLEVDEEKKKALDAMIVGRPFEGEPRPLRNIENVEGDVIVRGEIILQEEKEIKSGKTLVQLDMTDYTGSITVKAFMEKDAFKAKSGELKKGKAILVKGHMEEDSFTHQRLLMADAMIGTKETVRKYRVDTAQRKRIELHAHTQISEMDAVDSPTALITQAANWGHPAIAITDHGVVQAFPEAMDAAAKTGIKVIYGVEAYLVDDLQEAVIRGRGQGFSEEYVVFDIETTGFNKEKDRIIEIGAVKIREGAILDRFSRFVNPQIPIPEEITELTSITQEDVADADPIDIVLPQFLEWAGDGILTAHNAAFDTGFIERKASELGLSKISNTILDTLELSRGLYDLKRFTLDSVAKHLGIELENHHRAVDDAEATAQILLKCFGALSEHSIDNLAGVNEYIHENTDVKRLRAHHAIILVKNLAGLRNLYELVSIAHLKYFYRTPRIPKSEFIRLREGLLIGSACEAGELYQAVLNNDSPESIERLVNFYDYLEIQPLGNNEFMLRNKTVASKEELMDINRRIVQLGETYNKPVVATCDVHFLEPEDEIYRRIIMAAKHFDDADHQPPLYFRTTDEMLEEFSYFGEAKATELVIDNPLKISEQIEVIKPIPDGTFTPEIEGANDELVSITHEKAESMYGKPLPEPVEQRLERELKSIIKNGFASLYIIAQRLVWKSVGDGYLVGSRGSVGSSFVATMAGITEVNPLPPHYYCKKCQYSEFESAEIEATKGKSGFDLPDKVCPNCGEMLTKDGQEIPFETFLGFDGDKEPDIDLNFSGEYQPRAHAFTEELFGQGHVFRAGTMGSLAEKTAYGFVKKYLDEHNKHVNSAEVSRLVAGCTGVKRTTGQHPGGQMVVPKGYSIYQFCPVQHPANDTETDIITTHFDYHQLHGRLLKLDILGHDDPTMIRMLEDLTGVKATDIPLDDKKVMSLFLSTEALEVTPEEINSPVGSFGIPEYGTNFVRQMLVDTKPQSFSDLVRISGLSHGTDVWNNNAKDLIGSKTATISECICCRDDIMTYLIHKGMESLRSFKIMESVRKGKGLKPEDEAAMREANVPEWYIASCKKIKYLFPKAHAAAYVTMSLRVAYYKVYYKEAYYAAFYTVRADGFDYELMCMGIERAREAIDEIDAKGKEATAKEKDVKTILELVVEMYCRRVEFEPMDLYRSHGTRFQITEDGRLLPPFNALQGMGVTAAQSIEEARRDGPFTTIEDFLARTKVSRTIADTMKKLGVFGDLPETDQLSLF</sequence>
<dbReference type="EC" id="2.7.7.7" evidence="11"/>
<dbReference type="NCBIfam" id="NF001688">
    <property type="entry name" value="PRK00448.1"/>
    <property type="match status" value="1"/>
</dbReference>
<dbReference type="Gene3D" id="3.30.1900.20">
    <property type="match status" value="2"/>
</dbReference>
<dbReference type="EMBL" id="JACRSQ010000039">
    <property type="protein sequence ID" value="MBC8544985.1"/>
    <property type="molecule type" value="Genomic_DNA"/>
</dbReference>
<keyword evidence="8 11" id="KW-0269">Exonuclease</keyword>
<evidence type="ECO:0000256" key="2">
    <source>
        <dbReference type="ARBA" id="ARBA00022490"/>
    </source>
</evidence>
<dbReference type="Gene3D" id="1.10.150.700">
    <property type="entry name" value="PolC, middle finger domain"/>
    <property type="match status" value="1"/>
</dbReference>
<dbReference type="InterPro" id="IPR013520">
    <property type="entry name" value="Ribonucl_H"/>
</dbReference>
<dbReference type="Pfam" id="PF14579">
    <property type="entry name" value="HHH_6"/>
    <property type="match status" value="1"/>
</dbReference>
<dbReference type="InterPro" id="IPR040982">
    <property type="entry name" value="DNA_pol3_finger"/>
</dbReference>
<dbReference type="HAMAP" id="MF_00356">
    <property type="entry name" value="DNApol_PolC"/>
    <property type="match status" value="1"/>
</dbReference>
<keyword evidence="4 11" id="KW-0548">Nucleotidyltransferase</keyword>
<keyword evidence="6 11" id="KW-0540">Nuclease</keyword>
<proteinExistence type="inferred from homology"/>
<dbReference type="Pfam" id="PF11490">
    <property type="entry name" value="DNA_pol3_a_NII"/>
    <property type="match status" value="1"/>
</dbReference>
<dbReference type="Pfam" id="PF00929">
    <property type="entry name" value="RNase_T"/>
    <property type="match status" value="1"/>
</dbReference>
<evidence type="ECO:0000259" key="13">
    <source>
        <dbReference type="SMART" id="SM00479"/>
    </source>
</evidence>
<protein>
    <recommendedName>
        <fullName evidence="11">DNA polymerase III PolC-type</fullName>
        <shortName evidence="11">PolIII</shortName>
        <ecNumber evidence="11">2.7.7.7</ecNumber>
    </recommendedName>
</protein>
<keyword evidence="9 11" id="KW-0239">DNA-directed DNA polymerase</keyword>
<dbReference type="Gene3D" id="1.10.150.870">
    <property type="match status" value="1"/>
</dbReference>
<dbReference type="Gene3D" id="2.40.50.140">
    <property type="entry name" value="Nucleic acid-binding proteins"/>
    <property type="match status" value="2"/>
</dbReference>
<evidence type="ECO:0000256" key="9">
    <source>
        <dbReference type="ARBA" id="ARBA00022932"/>
    </source>
</evidence>
<name>A0A926I349_9FIRM</name>
<dbReference type="CDD" id="cd04484">
    <property type="entry name" value="polC_OBF"/>
    <property type="match status" value="2"/>
</dbReference>
<keyword evidence="5 11" id="KW-0235">DNA replication</keyword>
<evidence type="ECO:0000256" key="8">
    <source>
        <dbReference type="ARBA" id="ARBA00022839"/>
    </source>
</evidence>
<dbReference type="PANTHER" id="PTHR32294">
    <property type="entry name" value="DNA POLYMERASE III SUBUNIT ALPHA"/>
    <property type="match status" value="1"/>
</dbReference>
<dbReference type="CDD" id="cd07435">
    <property type="entry name" value="PHP_PolIIIA_POLC"/>
    <property type="match status" value="1"/>
</dbReference>
<dbReference type="InterPro" id="IPR006054">
    <property type="entry name" value="DnaQ"/>
</dbReference>
<evidence type="ECO:0000256" key="11">
    <source>
        <dbReference type="HAMAP-Rule" id="MF_00356"/>
    </source>
</evidence>
<feature type="region of interest" description="Disordered" evidence="12">
    <location>
        <begin position="189"/>
        <end position="221"/>
    </location>
</feature>
<dbReference type="InterPro" id="IPR029460">
    <property type="entry name" value="DNAPol_HHH"/>
</dbReference>
<keyword evidence="16" id="KW-1185">Reference proteome</keyword>
<dbReference type="NCBIfam" id="TIGR01405">
    <property type="entry name" value="polC_Gram_pos"/>
    <property type="match status" value="1"/>
</dbReference>
<dbReference type="Pfam" id="PF07733">
    <property type="entry name" value="DNA_pol3_alpha"/>
    <property type="match status" value="1"/>
</dbReference>
<feature type="domain" description="Exonuclease" evidence="13">
    <location>
        <begin position="553"/>
        <end position="718"/>
    </location>
</feature>
<dbReference type="InterPro" id="IPR011708">
    <property type="entry name" value="DNA_pol3_alpha_NTPase_dom"/>
</dbReference>
<comment type="caution">
    <text evidence="15">The sequence shown here is derived from an EMBL/GenBank/DDBJ whole genome shotgun (WGS) entry which is preliminary data.</text>
</comment>
<feature type="domain" description="Polymerase/histidinol phosphatase N-terminal" evidence="14">
    <location>
        <begin position="469"/>
        <end position="536"/>
    </location>
</feature>
<gene>
    <name evidence="11" type="primary">polC</name>
    <name evidence="15" type="ORF">H8730_15695</name>
</gene>
<evidence type="ECO:0000256" key="5">
    <source>
        <dbReference type="ARBA" id="ARBA00022705"/>
    </source>
</evidence>
<comment type="function">
    <text evidence="1 11">Required for replicative DNA synthesis. This DNA polymerase also exhibits 3' to 5' exonuclease activity.</text>
</comment>
<reference evidence="15" key="1">
    <citation type="submission" date="2020-08" db="EMBL/GenBank/DDBJ databases">
        <title>Genome public.</title>
        <authorList>
            <person name="Liu C."/>
            <person name="Sun Q."/>
        </authorList>
    </citation>
    <scope>NUCLEOTIDE SEQUENCE</scope>
    <source>
        <strain evidence="15">NSJ-32</strain>
    </source>
</reference>
<evidence type="ECO:0000256" key="4">
    <source>
        <dbReference type="ARBA" id="ARBA00022695"/>
    </source>
</evidence>
<dbReference type="PANTHER" id="PTHR32294:SF5">
    <property type="entry name" value="DNA POLYMERASE III POLC-TYPE"/>
    <property type="match status" value="1"/>
</dbReference>
<evidence type="ECO:0000259" key="14">
    <source>
        <dbReference type="SMART" id="SM00481"/>
    </source>
</evidence>
<dbReference type="GO" id="GO:0003677">
    <property type="term" value="F:DNA binding"/>
    <property type="evidence" value="ECO:0007669"/>
    <property type="project" value="UniProtKB-UniRule"/>
</dbReference>
<dbReference type="GO" id="GO:0006261">
    <property type="term" value="P:DNA-templated DNA replication"/>
    <property type="evidence" value="ECO:0007669"/>
    <property type="project" value="UniProtKB-UniRule"/>
</dbReference>
<dbReference type="InterPro" id="IPR003141">
    <property type="entry name" value="Pol/His_phosphatase_N"/>
</dbReference>
<dbReference type="InterPro" id="IPR006308">
    <property type="entry name" value="Pol_III_a_PolC-type_gram_pos"/>
</dbReference>
<dbReference type="NCBIfam" id="TIGR00573">
    <property type="entry name" value="dnaq"/>
    <property type="match status" value="1"/>
</dbReference>
<organism evidence="15 16">
    <name type="scientific">Bianquea renquensis</name>
    <dbReference type="NCBI Taxonomy" id="2763661"/>
    <lineage>
        <taxon>Bacteria</taxon>
        <taxon>Bacillati</taxon>
        <taxon>Bacillota</taxon>
        <taxon>Clostridia</taxon>
        <taxon>Eubacteriales</taxon>
        <taxon>Bianqueaceae</taxon>
        <taxon>Bianquea</taxon>
    </lineage>
</organism>
<dbReference type="Gene3D" id="3.20.20.140">
    <property type="entry name" value="Metal-dependent hydrolases"/>
    <property type="match status" value="2"/>
</dbReference>
<dbReference type="InterPro" id="IPR012340">
    <property type="entry name" value="NA-bd_OB-fold"/>
</dbReference>
<dbReference type="InterPro" id="IPR036397">
    <property type="entry name" value="RNaseH_sf"/>
</dbReference>
<dbReference type="InterPro" id="IPR024754">
    <property type="entry name" value="DNA_PolC-like_N_II"/>
</dbReference>
<accession>A0A926I349</accession>
<evidence type="ECO:0000256" key="6">
    <source>
        <dbReference type="ARBA" id="ARBA00022722"/>
    </source>
</evidence>
<dbReference type="Gene3D" id="6.10.140.1510">
    <property type="match status" value="1"/>
</dbReference>
<dbReference type="InterPro" id="IPR004805">
    <property type="entry name" value="DnaE2/DnaE/PolC"/>
</dbReference>
<evidence type="ECO:0000256" key="3">
    <source>
        <dbReference type="ARBA" id="ARBA00022679"/>
    </source>
</evidence>
<keyword evidence="7 11" id="KW-0378">Hydrolase</keyword>
<evidence type="ECO:0000256" key="10">
    <source>
        <dbReference type="ARBA" id="ARBA00049244"/>
    </source>
</evidence>
<dbReference type="SUPFAM" id="SSF53098">
    <property type="entry name" value="Ribonuclease H-like"/>
    <property type="match status" value="1"/>
</dbReference>